<comment type="caution">
    <text evidence="2">The sequence shown here is derived from an EMBL/GenBank/DDBJ whole genome shotgun (WGS) entry which is preliminary data.</text>
</comment>
<gene>
    <name evidence="2" type="ORF">CC1G_09649</name>
</gene>
<evidence type="ECO:0000256" key="1">
    <source>
        <dbReference type="SAM" id="MobiDB-lite"/>
    </source>
</evidence>
<dbReference type="InParanoid" id="A8P9D3"/>
<dbReference type="GeneID" id="6016365"/>
<accession>A8P9D3</accession>
<feature type="compositionally biased region" description="Basic and acidic residues" evidence="1">
    <location>
        <begin position="254"/>
        <end position="264"/>
    </location>
</feature>
<evidence type="ECO:0000313" key="3">
    <source>
        <dbReference type="Proteomes" id="UP000001861"/>
    </source>
</evidence>
<evidence type="ECO:0000313" key="2">
    <source>
        <dbReference type="EMBL" id="EAU82047.2"/>
    </source>
</evidence>
<dbReference type="OMA" id="WAEDALC"/>
<protein>
    <submittedName>
        <fullName evidence="2">Uncharacterized protein</fullName>
    </submittedName>
</protein>
<dbReference type="EMBL" id="AACS02000011">
    <property type="protein sequence ID" value="EAU82047.2"/>
    <property type="molecule type" value="Genomic_DNA"/>
</dbReference>
<dbReference type="AlphaFoldDB" id="A8P9D3"/>
<organism evidence="2 3">
    <name type="scientific">Coprinopsis cinerea (strain Okayama-7 / 130 / ATCC MYA-4618 / FGSC 9003)</name>
    <name type="common">Inky cap fungus</name>
    <name type="synonym">Hormographiella aspergillata</name>
    <dbReference type="NCBI Taxonomy" id="240176"/>
    <lineage>
        <taxon>Eukaryota</taxon>
        <taxon>Fungi</taxon>
        <taxon>Dikarya</taxon>
        <taxon>Basidiomycota</taxon>
        <taxon>Agaricomycotina</taxon>
        <taxon>Agaricomycetes</taxon>
        <taxon>Agaricomycetidae</taxon>
        <taxon>Agaricales</taxon>
        <taxon>Agaricineae</taxon>
        <taxon>Psathyrellaceae</taxon>
        <taxon>Coprinopsis</taxon>
    </lineage>
</organism>
<reference evidence="2 3" key="1">
    <citation type="journal article" date="2010" name="Proc. Natl. Acad. Sci. U.S.A.">
        <title>Insights into evolution of multicellular fungi from the assembled chromosomes of the mushroom Coprinopsis cinerea (Coprinus cinereus).</title>
        <authorList>
            <person name="Stajich J.E."/>
            <person name="Wilke S.K."/>
            <person name="Ahren D."/>
            <person name="Au C.H."/>
            <person name="Birren B.W."/>
            <person name="Borodovsky M."/>
            <person name="Burns C."/>
            <person name="Canback B."/>
            <person name="Casselton L.A."/>
            <person name="Cheng C.K."/>
            <person name="Deng J."/>
            <person name="Dietrich F.S."/>
            <person name="Fargo D.C."/>
            <person name="Farman M.L."/>
            <person name="Gathman A.C."/>
            <person name="Goldberg J."/>
            <person name="Guigo R."/>
            <person name="Hoegger P.J."/>
            <person name="Hooker J.B."/>
            <person name="Huggins A."/>
            <person name="James T.Y."/>
            <person name="Kamada T."/>
            <person name="Kilaru S."/>
            <person name="Kodira C."/>
            <person name="Kues U."/>
            <person name="Kupfer D."/>
            <person name="Kwan H.S."/>
            <person name="Lomsadze A."/>
            <person name="Li W."/>
            <person name="Lilly W.W."/>
            <person name="Ma L.J."/>
            <person name="Mackey A.J."/>
            <person name="Manning G."/>
            <person name="Martin F."/>
            <person name="Muraguchi H."/>
            <person name="Natvig D.O."/>
            <person name="Palmerini H."/>
            <person name="Ramesh M.A."/>
            <person name="Rehmeyer C.J."/>
            <person name="Roe B.A."/>
            <person name="Shenoy N."/>
            <person name="Stanke M."/>
            <person name="Ter-Hovhannisyan V."/>
            <person name="Tunlid A."/>
            <person name="Velagapudi R."/>
            <person name="Vision T.J."/>
            <person name="Zeng Q."/>
            <person name="Zolan M.E."/>
            <person name="Pukkila P.J."/>
        </authorList>
    </citation>
    <scope>NUCLEOTIDE SEQUENCE [LARGE SCALE GENOMIC DNA]</scope>
    <source>
        <strain evidence="3">Okayama-7 / 130 / ATCC MYA-4618 / FGSC 9003</strain>
    </source>
</reference>
<dbReference type="VEuPathDB" id="FungiDB:CC1G_09649"/>
<feature type="region of interest" description="Disordered" evidence="1">
    <location>
        <begin position="254"/>
        <end position="284"/>
    </location>
</feature>
<dbReference type="RefSeq" id="XP_001839746.2">
    <property type="nucleotide sequence ID" value="XM_001839694.2"/>
</dbReference>
<dbReference type="Proteomes" id="UP000001861">
    <property type="component" value="Unassembled WGS sequence"/>
</dbReference>
<keyword evidence="3" id="KW-1185">Reference proteome</keyword>
<dbReference type="HOGENOM" id="CLU_868821_0_0_1"/>
<proteinExistence type="predicted"/>
<dbReference type="KEGG" id="cci:CC1G_09649"/>
<dbReference type="OrthoDB" id="2730545at2759"/>
<name>A8P9D3_COPC7</name>
<sequence length="320" mass="36462">MSTSPSSNERGLPLKEIYYHRFPALRKLTSEGIPHALWGWDAFNVIVKSDFRTPAGSAQQILVPEDQLLDAGAALIADTDSQYVHGDIDGTHKHDGSLWLVQRDNADASEKHQHLPRQIRLSPESNYAINTRDRERLVTFAPIPPSGCTEPTPILIPVYIKFIEGIIHNLMSPPAEMNPYEAFELPLLVQMLLHLRVPQYNVTDTHPARSLYPEERQILRELTSPQAHWWLHHLFWERSPVKWEHIEAYKRQAAESQHRAEKNTGKAKKGPKPPPPSGKRSLSTWAVSPRLVPQPTQAYRHHTQQPVIFPCFLEIASSLK</sequence>